<dbReference type="STRING" id="6832.A0A553NEX0"/>
<proteinExistence type="predicted"/>
<dbReference type="Gene3D" id="3.40.50.300">
    <property type="entry name" value="P-loop containing nucleotide triphosphate hydrolases"/>
    <property type="match status" value="1"/>
</dbReference>
<name>A0A553NEX0_TIGCA</name>
<dbReference type="SUPFAM" id="SSF52540">
    <property type="entry name" value="P-loop containing nucleoside triphosphate hydrolases"/>
    <property type="match status" value="1"/>
</dbReference>
<evidence type="ECO:0000313" key="2">
    <source>
        <dbReference type="EMBL" id="TRY63980.1"/>
    </source>
</evidence>
<evidence type="ECO:0000313" key="3">
    <source>
        <dbReference type="Proteomes" id="UP000318571"/>
    </source>
</evidence>
<dbReference type="OrthoDB" id="5912733at2759"/>
<dbReference type="PANTHER" id="PTHR33844:SF1">
    <property type="entry name" value="SULFOTRANSFERASE DOMAIN-CONTAINING PROTEIN"/>
    <property type="match status" value="1"/>
</dbReference>
<feature type="chain" id="PRO_5022055353" description="Sulfotransferase domain-containing protein" evidence="1">
    <location>
        <begin position="17"/>
        <end position="458"/>
    </location>
</feature>
<feature type="signal peptide" evidence="1">
    <location>
        <begin position="1"/>
        <end position="16"/>
    </location>
</feature>
<accession>A0A553NEX0</accession>
<dbReference type="InterPro" id="IPR027417">
    <property type="entry name" value="P-loop_NTPase"/>
</dbReference>
<protein>
    <recommendedName>
        <fullName evidence="4">Sulfotransferase domain-containing protein</fullName>
    </recommendedName>
</protein>
<dbReference type="AlphaFoldDB" id="A0A553NEX0"/>
<evidence type="ECO:0000256" key="1">
    <source>
        <dbReference type="SAM" id="SignalP"/>
    </source>
</evidence>
<keyword evidence="1" id="KW-0732">Signal</keyword>
<keyword evidence="3" id="KW-1185">Reference proteome</keyword>
<dbReference type="EMBL" id="VCGU01000458">
    <property type="protein sequence ID" value="TRY63980.1"/>
    <property type="molecule type" value="Genomic_DNA"/>
</dbReference>
<dbReference type="Proteomes" id="UP000318571">
    <property type="component" value="Chromosome 10"/>
</dbReference>
<evidence type="ECO:0008006" key="4">
    <source>
        <dbReference type="Google" id="ProtNLM"/>
    </source>
</evidence>
<dbReference type="OMA" id="CITHDEA"/>
<sequence>MLVYILLQILLVLLKGFNFVLKRICGYSLHSGLVKDQAASKAEYDKCVHRCRIRFRAKPVENLVACRNNFLLSHLSYECPSALLADNVSLMGFTPTSALFAVVPEDFDVYDSDHGAFFFMVQFSQAIEVLSIPLHHFIRFADDLGDPKGNVVLLSNTGRCGSTLLTRMMEGVPNTIALSEPDFITNIDLRLFSVRSRFRVTQANYPEFIQNNPDKLLEAGIRVQCKPIKFRQVDNMILKTRNVSASLAANVARVCPYVRHVFMYRAPRKNFTSYMSMVGAFPSILNNLFMPDVVEVMMNVASPIHTNFDDVIELLIKDVRRDYNHLRCWAEVWCMLILCYLEYTNKGLVNFFPIDYDELIRAPEKNLRALLSHCHMSPENLEKCLRALSRDSQKGCNLSQDNLRSRKREFTDKQEIMLNEVMRKFNFPDIDSWIDVFHLPTNENNNNNKSNNVIICEK</sequence>
<dbReference type="PANTHER" id="PTHR33844">
    <property type="entry name" value="SULFOTRANSFER_1 DOMAIN-CONTAINING PROTEIN"/>
    <property type="match status" value="1"/>
</dbReference>
<gene>
    <name evidence="2" type="ORF">TCAL_04629</name>
</gene>
<reference evidence="2 3" key="1">
    <citation type="journal article" date="2018" name="Nat. Ecol. Evol.">
        <title>Genomic signatures of mitonuclear coevolution across populations of Tigriopus californicus.</title>
        <authorList>
            <person name="Barreto F.S."/>
            <person name="Watson E.T."/>
            <person name="Lima T.G."/>
            <person name="Willett C.S."/>
            <person name="Edmands S."/>
            <person name="Li W."/>
            <person name="Burton R.S."/>
        </authorList>
    </citation>
    <scope>NUCLEOTIDE SEQUENCE [LARGE SCALE GENOMIC DNA]</scope>
    <source>
        <strain evidence="2 3">San Diego</strain>
    </source>
</reference>
<comment type="caution">
    <text evidence="2">The sequence shown here is derived from an EMBL/GenBank/DDBJ whole genome shotgun (WGS) entry which is preliminary data.</text>
</comment>
<organism evidence="2 3">
    <name type="scientific">Tigriopus californicus</name>
    <name type="common">Marine copepod</name>
    <dbReference type="NCBI Taxonomy" id="6832"/>
    <lineage>
        <taxon>Eukaryota</taxon>
        <taxon>Metazoa</taxon>
        <taxon>Ecdysozoa</taxon>
        <taxon>Arthropoda</taxon>
        <taxon>Crustacea</taxon>
        <taxon>Multicrustacea</taxon>
        <taxon>Hexanauplia</taxon>
        <taxon>Copepoda</taxon>
        <taxon>Harpacticoida</taxon>
        <taxon>Harpacticidae</taxon>
        <taxon>Tigriopus</taxon>
    </lineage>
</organism>